<organism evidence="2 3">
    <name type="scientific">Paraburkholderia panacisoli</name>
    <dbReference type="NCBI Taxonomy" id="2603818"/>
    <lineage>
        <taxon>Bacteria</taxon>
        <taxon>Pseudomonadati</taxon>
        <taxon>Pseudomonadota</taxon>
        <taxon>Betaproteobacteria</taxon>
        <taxon>Burkholderiales</taxon>
        <taxon>Burkholderiaceae</taxon>
        <taxon>Paraburkholderia</taxon>
    </lineage>
</organism>
<dbReference type="Pfam" id="PF00857">
    <property type="entry name" value="Isochorismatase"/>
    <property type="match status" value="1"/>
</dbReference>
<dbReference type="InterPro" id="IPR000868">
    <property type="entry name" value="Isochorismatase-like_dom"/>
</dbReference>
<protein>
    <submittedName>
        <fullName evidence="2">Hydrolase</fullName>
    </submittedName>
</protein>
<dbReference type="PANTHER" id="PTHR43559:SF1">
    <property type="entry name" value="HYDROLASE"/>
    <property type="match status" value="1"/>
</dbReference>
<dbReference type="CDD" id="cd01012">
    <property type="entry name" value="YcaC_related"/>
    <property type="match status" value="1"/>
</dbReference>
<accession>A0A5B0G4J3</accession>
<gene>
    <name evidence="2" type="ORF">FVF58_49070</name>
</gene>
<sequence length="228" mass="25454">MTNPKLEVLTPQNSQLLFIDQQPQMAFGVQSIDRQVLKNNVVGLAKAAKIFDIPTTITSVESQSFSGFTYPELLDVFPGQPVLERTSMNSWDDQKVRDALAANGRKKIVVSGLWTEVCNNTFALSAMLEGGYEIYMVEDASGGTSKDGHDYAMQRMIQAGVVPVTWQQVMLEWQRDWARRETYDAVMEVVREHSGAYGMGVDYAYTMVHKAPQRAAGHHEIVPPVPAR</sequence>
<keyword evidence="2" id="KW-0378">Hydrolase</keyword>
<dbReference type="InterPro" id="IPR053152">
    <property type="entry name" value="Hydrolase_YcaC-like"/>
</dbReference>
<dbReference type="AlphaFoldDB" id="A0A5B0G4J3"/>
<reference evidence="2 3" key="1">
    <citation type="submission" date="2019-08" db="EMBL/GenBank/DDBJ databases">
        <title>Paraburkholderia sp. DCY113.</title>
        <authorList>
            <person name="Kang J."/>
        </authorList>
    </citation>
    <scope>NUCLEOTIDE SEQUENCE [LARGE SCALE GENOMIC DNA]</scope>
    <source>
        <strain evidence="2 3">DCY113</strain>
    </source>
</reference>
<evidence type="ECO:0000313" key="3">
    <source>
        <dbReference type="Proteomes" id="UP000325273"/>
    </source>
</evidence>
<dbReference type="SUPFAM" id="SSF52499">
    <property type="entry name" value="Isochorismatase-like hydrolases"/>
    <property type="match status" value="1"/>
</dbReference>
<dbReference type="Proteomes" id="UP000325273">
    <property type="component" value="Unassembled WGS sequence"/>
</dbReference>
<evidence type="ECO:0000259" key="1">
    <source>
        <dbReference type="Pfam" id="PF00857"/>
    </source>
</evidence>
<dbReference type="RefSeq" id="WP_149676702.1">
    <property type="nucleotide sequence ID" value="NZ_VTUZ01000084.1"/>
</dbReference>
<dbReference type="GO" id="GO:0016787">
    <property type="term" value="F:hydrolase activity"/>
    <property type="evidence" value="ECO:0007669"/>
    <property type="project" value="UniProtKB-KW"/>
</dbReference>
<dbReference type="PANTHER" id="PTHR43559">
    <property type="entry name" value="HYDROLASE YCAC-RELATED"/>
    <property type="match status" value="1"/>
</dbReference>
<comment type="caution">
    <text evidence="2">The sequence shown here is derived from an EMBL/GenBank/DDBJ whole genome shotgun (WGS) entry which is preliminary data.</text>
</comment>
<name>A0A5B0G4J3_9BURK</name>
<proteinExistence type="predicted"/>
<feature type="domain" description="Isochorismatase-like" evidence="1">
    <location>
        <begin position="15"/>
        <end position="168"/>
    </location>
</feature>
<evidence type="ECO:0000313" key="2">
    <source>
        <dbReference type="EMBL" id="KAA0997501.1"/>
    </source>
</evidence>
<dbReference type="InterPro" id="IPR036380">
    <property type="entry name" value="Isochorismatase-like_sf"/>
</dbReference>
<dbReference type="Gene3D" id="3.40.50.850">
    <property type="entry name" value="Isochorismatase-like"/>
    <property type="match status" value="1"/>
</dbReference>
<keyword evidence="3" id="KW-1185">Reference proteome</keyword>
<dbReference type="EMBL" id="VTUZ01000084">
    <property type="protein sequence ID" value="KAA0997501.1"/>
    <property type="molecule type" value="Genomic_DNA"/>
</dbReference>